<dbReference type="GO" id="GO:0006412">
    <property type="term" value="P:translation"/>
    <property type="evidence" value="ECO:0007669"/>
    <property type="project" value="UniProtKB-UniRule"/>
</dbReference>
<dbReference type="Gene3D" id="3.30.420.80">
    <property type="entry name" value="Ribosomal protein S11"/>
    <property type="match status" value="1"/>
</dbReference>
<dbReference type="InterPro" id="IPR036967">
    <property type="entry name" value="Ribosomal_uS11_sf"/>
</dbReference>
<comment type="similarity">
    <text evidence="1 4">Belongs to the universal ribosomal protein uS11 family.</text>
</comment>
<evidence type="ECO:0000256" key="2">
    <source>
        <dbReference type="ARBA" id="ARBA00022980"/>
    </source>
</evidence>
<comment type="function">
    <text evidence="4">Located on the platform of the 30S subunit, it bridges several disparate RNA helices of the 16S rRNA. Forms part of the Shine-Dalgarno cleft in the 70S ribosome.</text>
</comment>
<keyword evidence="2 4" id="KW-0689">Ribosomal protein</keyword>
<keyword evidence="4" id="KW-0699">rRNA-binding</keyword>
<proteinExistence type="inferred from homology"/>
<evidence type="ECO:0000256" key="4">
    <source>
        <dbReference type="HAMAP-Rule" id="MF_01310"/>
    </source>
</evidence>
<evidence type="ECO:0000313" key="7">
    <source>
        <dbReference type="Proteomes" id="UP000177785"/>
    </source>
</evidence>
<evidence type="ECO:0000313" key="6">
    <source>
        <dbReference type="EMBL" id="OGZ43822.1"/>
    </source>
</evidence>
<evidence type="ECO:0000256" key="1">
    <source>
        <dbReference type="ARBA" id="ARBA00006194"/>
    </source>
</evidence>
<dbReference type="NCBIfam" id="NF003698">
    <property type="entry name" value="PRK05309.1"/>
    <property type="match status" value="1"/>
</dbReference>
<dbReference type="EMBL" id="MHNL01000029">
    <property type="protein sequence ID" value="OGZ43822.1"/>
    <property type="molecule type" value="Genomic_DNA"/>
</dbReference>
<gene>
    <name evidence="4" type="primary">rpsK</name>
    <name evidence="6" type="ORF">A2756_05685</name>
</gene>
<keyword evidence="4" id="KW-0694">RNA-binding</keyword>
<name>A0A1G2G1F0_9BACT</name>
<feature type="region of interest" description="Disordered" evidence="5">
    <location>
        <begin position="1"/>
        <end position="22"/>
    </location>
</feature>
<accession>A0A1G2G1F0</accession>
<dbReference type="STRING" id="1802115.A2756_05685"/>
<comment type="subunit">
    <text evidence="4">Part of the 30S ribosomal subunit. Interacts with proteins S7 and S18. Binds to IF-3.</text>
</comment>
<dbReference type="HAMAP" id="MF_01310">
    <property type="entry name" value="Ribosomal_uS11"/>
    <property type="match status" value="1"/>
</dbReference>
<dbReference type="PIRSF" id="PIRSF002131">
    <property type="entry name" value="Ribosomal_S11"/>
    <property type="match status" value="1"/>
</dbReference>
<dbReference type="GO" id="GO:0005840">
    <property type="term" value="C:ribosome"/>
    <property type="evidence" value="ECO:0007669"/>
    <property type="project" value="UniProtKB-KW"/>
</dbReference>
<evidence type="ECO:0000256" key="3">
    <source>
        <dbReference type="ARBA" id="ARBA00023274"/>
    </source>
</evidence>
<evidence type="ECO:0000256" key="5">
    <source>
        <dbReference type="SAM" id="MobiDB-lite"/>
    </source>
</evidence>
<reference evidence="6 7" key="1">
    <citation type="journal article" date="2016" name="Nat. Commun.">
        <title>Thousands of microbial genomes shed light on interconnected biogeochemical processes in an aquifer system.</title>
        <authorList>
            <person name="Anantharaman K."/>
            <person name="Brown C.T."/>
            <person name="Hug L.A."/>
            <person name="Sharon I."/>
            <person name="Castelle C.J."/>
            <person name="Probst A.J."/>
            <person name="Thomas B.C."/>
            <person name="Singh A."/>
            <person name="Wilkins M.J."/>
            <person name="Karaoz U."/>
            <person name="Brodie E.L."/>
            <person name="Williams K.H."/>
            <person name="Hubbard S.S."/>
            <person name="Banfield J.F."/>
        </authorList>
    </citation>
    <scope>NUCLEOTIDE SEQUENCE [LARGE SCALE GENOMIC DNA]</scope>
</reference>
<dbReference type="AlphaFoldDB" id="A0A1G2G1F0"/>
<dbReference type="Pfam" id="PF00411">
    <property type="entry name" value="Ribosomal_S11"/>
    <property type="match status" value="1"/>
</dbReference>
<dbReference type="GO" id="GO:0019843">
    <property type="term" value="F:rRNA binding"/>
    <property type="evidence" value="ECO:0007669"/>
    <property type="project" value="UniProtKB-UniRule"/>
</dbReference>
<dbReference type="PANTHER" id="PTHR11759">
    <property type="entry name" value="40S RIBOSOMAL PROTEIN S14/30S RIBOSOMAL PROTEIN S11"/>
    <property type="match status" value="1"/>
</dbReference>
<comment type="caution">
    <text evidence="6">The sequence shown here is derived from an EMBL/GenBank/DDBJ whole genome shotgun (WGS) entry which is preliminary data.</text>
</comment>
<dbReference type="GO" id="GO:1990904">
    <property type="term" value="C:ribonucleoprotein complex"/>
    <property type="evidence" value="ECO:0007669"/>
    <property type="project" value="UniProtKB-KW"/>
</dbReference>
<keyword evidence="3 4" id="KW-0687">Ribonucleoprotein</keyword>
<organism evidence="6 7">
    <name type="scientific">Candidatus Ryanbacteria bacterium RIFCSPHIGHO2_01_FULL_48_27</name>
    <dbReference type="NCBI Taxonomy" id="1802115"/>
    <lineage>
        <taxon>Bacteria</taxon>
        <taxon>Candidatus Ryaniibacteriota</taxon>
    </lineage>
</organism>
<dbReference type="InterPro" id="IPR001971">
    <property type="entry name" value="Ribosomal_uS11"/>
</dbReference>
<dbReference type="SUPFAM" id="SSF53137">
    <property type="entry name" value="Translational machinery components"/>
    <property type="match status" value="1"/>
</dbReference>
<dbReference type="GO" id="GO:0003735">
    <property type="term" value="F:structural constituent of ribosome"/>
    <property type="evidence" value="ECO:0007669"/>
    <property type="project" value="InterPro"/>
</dbReference>
<protein>
    <recommendedName>
        <fullName evidence="4">Small ribosomal subunit protein uS11</fullName>
    </recommendedName>
</protein>
<sequence>MKKSDEGGSGSSGSTSKGKRTKRKLSSGLMFINSTYNNTILTFADDQGGVIFWGSSGSLGFKGAKKGTPFAASKVAEFIAEKSKGIGVTEIGVFVKGVGAGRESAIRALANQGLAINFIKDVTPLPHNGTKPAKVRRV</sequence>
<dbReference type="Proteomes" id="UP000177785">
    <property type="component" value="Unassembled WGS sequence"/>
</dbReference>